<evidence type="ECO:0000313" key="2">
    <source>
        <dbReference type="EMBL" id="KAK2563216.1"/>
    </source>
</evidence>
<dbReference type="Gene3D" id="2.10.50.10">
    <property type="entry name" value="Tumor Necrosis Factor Receptor, subunit A, domain 2"/>
    <property type="match status" value="1"/>
</dbReference>
<dbReference type="AlphaFoldDB" id="A0AAD9QKZ8"/>
<protein>
    <recommendedName>
        <fullName evidence="4">TNFR-Cys domain-containing protein</fullName>
    </recommendedName>
</protein>
<organism evidence="2 3">
    <name type="scientific">Acropora cervicornis</name>
    <name type="common">Staghorn coral</name>
    <dbReference type="NCBI Taxonomy" id="6130"/>
    <lineage>
        <taxon>Eukaryota</taxon>
        <taxon>Metazoa</taxon>
        <taxon>Cnidaria</taxon>
        <taxon>Anthozoa</taxon>
        <taxon>Hexacorallia</taxon>
        <taxon>Scleractinia</taxon>
        <taxon>Astrocoeniina</taxon>
        <taxon>Acroporidae</taxon>
        <taxon>Acropora</taxon>
    </lineage>
</organism>
<accession>A0AAD9QKZ8</accession>
<evidence type="ECO:0000256" key="1">
    <source>
        <dbReference type="SAM" id="MobiDB-lite"/>
    </source>
</evidence>
<feature type="non-terminal residue" evidence="2">
    <location>
        <position position="99"/>
    </location>
</feature>
<reference evidence="2" key="1">
    <citation type="journal article" date="2023" name="G3 (Bethesda)">
        <title>Whole genome assembly and annotation of the endangered Caribbean coral Acropora cervicornis.</title>
        <authorList>
            <person name="Selwyn J.D."/>
            <person name="Vollmer S.V."/>
        </authorList>
    </citation>
    <scope>NUCLEOTIDE SEQUENCE</scope>
    <source>
        <strain evidence="2">K2</strain>
    </source>
</reference>
<sequence length="99" mass="10842">GEYSCRKDKYTVLFGDGTILCENCEPCDKGQEPSPRCGTRVSETEGQTCVPCKSGISFSDNRGVSSCEPCGPPCAKDHQNDFTQRKKSTNEPMWHFGGV</sequence>
<keyword evidence="3" id="KW-1185">Reference proteome</keyword>
<proteinExistence type="predicted"/>
<reference evidence="2" key="2">
    <citation type="journal article" date="2023" name="Science">
        <title>Genomic signatures of disease resistance in endangered staghorn corals.</title>
        <authorList>
            <person name="Vollmer S.V."/>
            <person name="Selwyn J.D."/>
            <person name="Despard B.A."/>
            <person name="Roesel C.L."/>
        </authorList>
    </citation>
    <scope>NUCLEOTIDE SEQUENCE</scope>
    <source>
        <strain evidence="2">K2</strain>
    </source>
</reference>
<comment type="caution">
    <text evidence="2">The sequence shown here is derived from an EMBL/GenBank/DDBJ whole genome shotgun (WGS) entry which is preliminary data.</text>
</comment>
<dbReference type="EMBL" id="JARQWQ010000026">
    <property type="protein sequence ID" value="KAK2563216.1"/>
    <property type="molecule type" value="Genomic_DNA"/>
</dbReference>
<gene>
    <name evidence="2" type="ORF">P5673_013568</name>
</gene>
<name>A0AAD9QKZ8_ACRCE</name>
<feature type="non-terminal residue" evidence="2">
    <location>
        <position position="1"/>
    </location>
</feature>
<dbReference type="Proteomes" id="UP001249851">
    <property type="component" value="Unassembled WGS sequence"/>
</dbReference>
<feature type="region of interest" description="Disordered" evidence="1">
    <location>
        <begin position="80"/>
        <end position="99"/>
    </location>
</feature>
<evidence type="ECO:0008006" key="4">
    <source>
        <dbReference type="Google" id="ProtNLM"/>
    </source>
</evidence>
<evidence type="ECO:0000313" key="3">
    <source>
        <dbReference type="Proteomes" id="UP001249851"/>
    </source>
</evidence>